<dbReference type="Gene3D" id="1.20.1330.10">
    <property type="entry name" value="f41 fragment of flagellin, N-terminal domain"/>
    <property type="match status" value="2"/>
</dbReference>
<keyword evidence="7" id="KW-0282">Flagellum</keyword>
<dbReference type="EMBL" id="WWEN01000001">
    <property type="protein sequence ID" value="MYM53733.1"/>
    <property type="molecule type" value="Genomic_DNA"/>
</dbReference>
<dbReference type="AlphaFoldDB" id="A0A6L8LDC6"/>
<dbReference type="Gene3D" id="6.10.10.10">
    <property type="entry name" value="Flagellar export chaperone, C-terminal domain"/>
    <property type="match status" value="1"/>
</dbReference>
<dbReference type="PRINTS" id="PR00207">
    <property type="entry name" value="FLAGELLIN"/>
</dbReference>
<keyword evidence="7" id="KW-0969">Cilium</keyword>
<feature type="domain" description="Flagellin N-terminal" evidence="5">
    <location>
        <begin position="4"/>
        <end position="142"/>
    </location>
</feature>
<evidence type="ECO:0000256" key="1">
    <source>
        <dbReference type="ARBA" id="ARBA00005709"/>
    </source>
</evidence>
<dbReference type="SUPFAM" id="SSF64518">
    <property type="entry name" value="Phase 1 flagellin"/>
    <property type="match status" value="1"/>
</dbReference>
<dbReference type="InterPro" id="IPR001492">
    <property type="entry name" value="Flagellin"/>
</dbReference>
<dbReference type="RefSeq" id="WP_160971451.1">
    <property type="nucleotide sequence ID" value="NZ_WWEN01000001.1"/>
</dbReference>
<dbReference type="Pfam" id="PF00669">
    <property type="entry name" value="Flagellin_N"/>
    <property type="match status" value="1"/>
</dbReference>
<gene>
    <name evidence="7" type="ORF">GR167_00325</name>
</gene>
<evidence type="ECO:0000256" key="3">
    <source>
        <dbReference type="ARBA" id="ARBA00023143"/>
    </source>
</evidence>
<dbReference type="Pfam" id="PF00700">
    <property type="entry name" value="Flagellin_C"/>
    <property type="match status" value="1"/>
</dbReference>
<feature type="domain" description="Flagellin C-terminal" evidence="6">
    <location>
        <begin position="407"/>
        <end position="492"/>
    </location>
</feature>
<name>A0A6L8LDC6_9RHOB</name>
<proteinExistence type="inferred from homology"/>
<dbReference type="InterPro" id="IPR010810">
    <property type="entry name" value="Flagellin_hook_IN_motif"/>
</dbReference>
<organism evidence="7 8">
    <name type="scientific">Thalassovita mangrovi</name>
    <dbReference type="NCBI Taxonomy" id="2692236"/>
    <lineage>
        <taxon>Bacteria</taxon>
        <taxon>Pseudomonadati</taxon>
        <taxon>Pseudomonadota</taxon>
        <taxon>Alphaproteobacteria</taxon>
        <taxon>Rhodobacterales</taxon>
        <taxon>Roseobacteraceae</taxon>
        <taxon>Thalassovita</taxon>
    </lineage>
</organism>
<dbReference type="Gene3D" id="3.30.70.2120">
    <property type="match status" value="1"/>
</dbReference>
<keyword evidence="2 4" id="KW-0964">Secreted</keyword>
<comment type="similarity">
    <text evidence="1 4">Belongs to the bacterial flagellin family.</text>
</comment>
<evidence type="ECO:0000256" key="2">
    <source>
        <dbReference type="ARBA" id="ARBA00022525"/>
    </source>
</evidence>
<dbReference type="InterPro" id="IPR042187">
    <property type="entry name" value="Flagellin_C_sub2"/>
</dbReference>
<dbReference type="GO" id="GO:0005576">
    <property type="term" value="C:extracellular region"/>
    <property type="evidence" value="ECO:0007669"/>
    <property type="project" value="UniProtKB-SubCell"/>
</dbReference>
<keyword evidence="3 4" id="KW-0975">Bacterial flagellum</keyword>
<evidence type="ECO:0000259" key="6">
    <source>
        <dbReference type="Pfam" id="PF00700"/>
    </source>
</evidence>
<evidence type="ECO:0000259" key="5">
    <source>
        <dbReference type="Pfam" id="PF00669"/>
    </source>
</evidence>
<dbReference type="InterPro" id="IPR046358">
    <property type="entry name" value="Flagellin_C"/>
</dbReference>
<dbReference type="Proteomes" id="UP000479043">
    <property type="component" value="Unassembled WGS sequence"/>
</dbReference>
<reference evidence="7 8" key="1">
    <citation type="submission" date="2020-01" db="EMBL/GenBank/DDBJ databases">
        <authorList>
            <person name="Chen S."/>
        </authorList>
    </citation>
    <scope>NUCLEOTIDE SEQUENCE [LARGE SCALE GENOMIC DNA]</scope>
    <source>
        <strain evidence="7 8">GS-10</strain>
    </source>
</reference>
<protein>
    <recommendedName>
        <fullName evidence="4">Flagellin</fullName>
    </recommendedName>
</protein>
<dbReference type="Gene3D" id="2.60.40.4390">
    <property type="match status" value="1"/>
</dbReference>
<comment type="caution">
    <text evidence="7">The sequence shown here is derived from an EMBL/GenBank/DDBJ whole genome shotgun (WGS) entry which is preliminary data.</text>
</comment>
<evidence type="ECO:0000313" key="8">
    <source>
        <dbReference type="Proteomes" id="UP000479043"/>
    </source>
</evidence>
<evidence type="ECO:0000313" key="7">
    <source>
        <dbReference type="EMBL" id="MYM53733.1"/>
    </source>
</evidence>
<evidence type="ECO:0000256" key="4">
    <source>
        <dbReference type="RuleBase" id="RU362073"/>
    </source>
</evidence>
<comment type="subcellular location">
    <subcellularLocation>
        <location evidence="4">Secreted</location>
    </subcellularLocation>
    <subcellularLocation>
        <location evidence="4">Bacterial flagellum</location>
    </subcellularLocation>
</comment>
<dbReference type="Pfam" id="PF07196">
    <property type="entry name" value="Flagellin_IN"/>
    <property type="match status" value="2"/>
</dbReference>
<dbReference type="PANTHER" id="PTHR42792:SF2">
    <property type="entry name" value="FLAGELLIN"/>
    <property type="match status" value="1"/>
</dbReference>
<sequence>MTTINTNIGALSAQATMSRVNMEQQTSMERLSSGLRINAASDDAAGMAIAEKMTAQIKGLGQAVRNATDGKNLVDTTEGAHVEISNMLQRLRELAVQSSNDTNTASDRNNLASEGTQLISEINRVAKDTTFNGMNILDGSFTGKQLQIGADSGQTLSIDVDSAAATDIGAHTVNTAVSLASGSTDTGIAAGTTLDITGYAGSTSITTSAGQSAKSLADEINASSASTGVEATAVSKAKLSGFSAASTVTFEVNGTTIGNVNISDTNDLRGLRDAINTQSGQTGVTATMGDNNGEIILTDKDGNDIELTNYDTGVNDTTLTVTALNADGTAAGSTADVHTTTLIDTTGAVTSSHISGQVSMTSTKGFSVGSDVIAAGTSFFEATANSSTLDDVASIDLTTAQGASDAIKVIDVALNTVNNARSKLGAVSNRLDSTISNLTNISVNVEAARSGIKDADFAKESTNLARGKILSQASTAMLAQANSSKQNVMQLLQG</sequence>
<dbReference type="InterPro" id="IPR001029">
    <property type="entry name" value="Flagellin_N"/>
</dbReference>
<comment type="function">
    <text evidence="4">Flagellin is the subunit protein which polymerizes to form the filaments of bacterial flagella.</text>
</comment>
<dbReference type="PANTHER" id="PTHR42792">
    <property type="entry name" value="FLAGELLIN"/>
    <property type="match status" value="1"/>
</dbReference>
<accession>A0A6L8LDC6</accession>
<keyword evidence="7" id="KW-0966">Cell projection</keyword>
<dbReference type="GO" id="GO:0005198">
    <property type="term" value="F:structural molecule activity"/>
    <property type="evidence" value="ECO:0007669"/>
    <property type="project" value="UniProtKB-UniRule"/>
</dbReference>
<dbReference type="GO" id="GO:0009288">
    <property type="term" value="C:bacterial-type flagellum"/>
    <property type="evidence" value="ECO:0007669"/>
    <property type="project" value="UniProtKB-SubCell"/>
</dbReference>
<keyword evidence="8" id="KW-1185">Reference proteome</keyword>